<dbReference type="EMBL" id="LT963408">
    <property type="protein sequence ID" value="SOS33018.1"/>
    <property type="molecule type" value="Genomic_DNA"/>
</dbReference>
<comment type="cofactor">
    <cofactor evidence="1">
        <name>Mg(2+)</name>
        <dbReference type="ChEBI" id="CHEBI:18420"/>
    </cofactor>
</comment>
<dbReference type="Proteomes" id="UP000238093">
    <property type="component" value="Chromosome I"/>
</dbReference>
<accession>A0A2K4WAW8</accession>
<evidence type="ECO:0000256" key="1">
    <source>
        <dbReference type="ARBA" id="ARBA00001946"/>
    </source>
</evidence>
<dbReference type="InterPro" id="IPR041492">
    <property type="entry name" value="HAD_2"/>
</dbReference>
<dbReference type="PANTHER" id="PTHR43434">
    <property type="entry name" value="PHOSPHOGLYCOLATE PHOSPHATASE"/>
    <property type="match status" value="1"/>
</dbReference>
<dbReference type="SFLD" id="SFLDS00003">
    <property type="entry name" value="Haloacid_Dehalogenase"/>
    <property type="match status" value="1"/>
</dbReference>
<organism evidence="3 4">
    <name type="scientific">Pseudomonas syringae group genomosp. 3</name>
    <dbReference type="NCBI Taxonomy" id="251701"/>
    <lineage>
        <taxon>Bacteria</taxon>
        <taxon>Pseudomonadati</taxon>
        <taxon>Pseudomonadota</taxon>
        <taxon>Gammaproteobacteria</taxon>
        <taxon>Pseudomonadales</taxon>
        <taxon>Pseudomonadaceae</taxon>
        <taxon>Pseudomonas</taxon>
    </lineage>
</organism>
<evidence type="ECO:0000313" key="3">
    <source>
        <dbReference type="EMBL" id="SOS33018.1"/>
    </source>
</evidence>
<proteinExistence type="predicted"/>
<dbReference type="PANTHER" id="PTHR43434:SF20">
    <property type="entry name" value="5'-NUCLEOTIDASE"/>
    <property type="match status" value="1"/>
</dbReference>
<evidence type="ECO:0000256" key="2">
    <source>
        <dbReference type="ARBA" id="ARBA00022723"/>
    </source>
</evidence>
<evidence type="ECO:0008006" key="5">
    <source>
        <dbReference type="Google" id="ProtNLM"/>
    </source>
</evidence>
<dbReference type="GO" id="GO:0004713">
    <property type="term" value="F:protein tyrosine kinase activity"/>
    <property type="evidence" value="ECO:0007669"/>
    <property type="project" value="TreeGrafter"/>
</dbReference>
<dbReference type="InterPro" id="IPR023198">
    <property type="entry name" value="PGP-like_dom2"/>
</dbReference>
<dbReference type="GO" id="GO:0046872">
    <property type="term" value="F:metal ion binding"/>
    <property type="evidence" value="ECO:0007669"/>
    <property type="project" value="UniProtKB-KW"/>
</dbReference>
<protein>
    <recommendedName>
        <fullName evidence="5">Haloacid dehalogenase</fullName>
    </recommendedName>
</protein>
<dbReference type="SFLD" id="SFLDG01129">
    <property type="entry name" value="C1.5:_HAD__Beta-PGM__Phosphata"/>
    <property type="match status" value="1"/>
</dbReference>
<dbReference type="Pfam" id="PF13419">
    <property type="entry name" value="HAD_2"/>
    <property type="match status" value="1"/>
</dbReference>
<dbReference type="SUPFAM" id="SSF56784">
    <property type="entry name" value="HAD-like"/>
    <property type="match status" value="1"/>
</dbReference>
<evidence type="ECO:0000313" key="4">
    <source>
        <dbReference type="Proteomes" id="UP000238093"/>
    </source>
</evidence>
<gene>
    <name evidence="3" type="ORF">CFBP6411_01658</name>
</gene>
<dbReference type="Gene3D" id="3.40.50.1000">
    <property type="entry name" value="HAD superfamily/HAD-like"/>
    <property type="match status" value="1"/>
</dbReference>
<dbReference type="InterPro" id="IPR050155">
    <property type="entry name" value="HAD-like_hydrolase_sf"/>
</dbReference>
<dbReference type="AlphaFoldDB" id="A0A2K4WAW8"/>
<dbReference type="InterPro" id="IPR023214">
    <property type="entry name" value="HAD_sf"/>
</dbReference>
<dbReference type="GO" id="GO:0005829">
    <property type="term" value="C:cytosol"/>
    <property type="evidence" value="ECO:0007669"/>
    <property type="project" value="TreeGrafter"/>
</dbReference>
<keyword evidence="2" id="KW-0479">Metal-binding</keyword>
<dbReference type="Gene3D" id="1.10.150.240">
    <property type="entry name" value="Putative phosphatase, domain 2"/>
    <property type="match status" value="1"/>
</dbReference>
<sequence>MCLKPLSGVSPFKEALSLSGGQHVTDSTIIIFDMDGTVLDSAPGILESLTYAIRQMGHDFIPGADTQKLFGPPMNQIFAELLAPFADDRVDECVQLYRSHYREQGLYKSFPYTGISEALSHFSNRNYSLFIATSKRQEFAEKMLTHNGLFNAFQSIFGTSSDGTLDGKADLVKALLASLAKPPSSVFMIGDKRDDMQAAQLNSIIPVGALWGYGAVDELKNSGALALADTPWALPSAVDGLLPAA</sequence>
<reference evidence="3 4" key="1">
    <citation type="submission" date="2017-11" db="EMBL/GenBank/DDBJ databases">
        <authorList>
            <person name="Han C.G."/>
        </authorList>
    </citation>
    <scope>NUCLEOTIDE SEQUENCE [LARGE SCALE GENOMIC DNA]</scope>
    <source>
        <strain evidence="3">CFBP6411</strain>
    </source>
</reference>
<name>A0A2K4WAW8_9PSED</name>
<dbReference type="InterPro" id="IPR036412">
    <property type="entry name" value="HAD-like_sf"/>
</dbReference>